<reference evidence="2" key="1">
    <citation type="submission" date="2018-03" db="EMBL/GenBank/DDBJ databases">
        <authorList>
            <person name="Sun L."/>
            <person name="Liu H."/>
            <person name="Chen W."/>
            <person name="Huang K."/>
            <person name="Liu W."/>
            <person name="Gao X."/>
        </authorList>
    </citation>
    <scope>NUCLEOTIDE SEQUENCE [LARGE SCALE GENOMIC DNA]</scope>
    <source>
        <strain evidence="2">SH9</strain>
    </source>
</reference>
<sequence length="145" mass="16268">MNTTHVSALDHTIEQTNAWLKKLEAGAFADRHQAYSGLRAVLHALRDRLTPEQAIHLGAQFPMLVRGIYYEGWKPSRSPAPDRHLPEFLARIASEFPPQFPYSAEATAEAVLKLLWEELDPGETAKVIQSMPSEVRSLWPTIAVP</sequence>
<proteinExistence type="predicted"/>
<protein>
    <submittedName>
        <fullName evidence="1">DUF2267 domain-containing protein</fullName>
    </submittedName>
</protein>
<evidence type="ECO:0000313" key="1">
    <source>
        <dbReference type="EMBL" id="PSC02874.1"/>
    </source>
</evidence>
<gene>
    <name evidence="1" type="ORF">SLNSH_21570</name>
</gene>
<comment type="caution">
    <text evidence="1">The sequence shown here is derived from an EMBL/GenBank/DDBJ whole genome shotgun (WGS) entry which is preliminary data.</text>
</comment>
<dbReference type="EMBL" id="PVZS01000035">
    <property type="protein sequence ID" value="PSC02874.1"/>
    <property type="molecule type" value="Genomic_DNA"/>
</dbReference>
<keyword evidence="2" id="KW-1185">Reference proteome</keyword>
<dbReference type="Gene3D" id="1.10.490.110">
    <property type="entry name" value="Uncharacterized conserved protein DUF2267"/>
    <property type="match status" value="1"/>
</dbReference>
<dbReference type="Pfam" id="PF10025">
    <property type="entry name" value="DUF2267"/>
    <property type="match status" value="1"/>
</dbReference>
<dbReference type="Proteomes" id="UP000239772">
    <property type="component" value="Unassembled WGS sequence"/>
</dbReference>
<dbReference type="InterPro" id="IPR018727">
    <property type="entry name" value="DUF2267"/>
</dbReference>
<dbReference type="OrthoDB" id="20942at2"/>
<dbReference type="AlphaFoldDB" id="A0A2T1HMI9"/>
<evidence type="ECO:0000313" key="2">
    <source>
        <dbReference type="Proteomes" id="UP000239772"/>
    </source>
</evidence>
<accession>A0A2T1HMI9</accession>
<dbReference type="RefSeq" id="WP_106339865.1">
    <property type="nucleotide sequence ID" value="NZ_PVZS01000035.1"/>
</dbReference>
<name>A0A2T1HMI9_9HYPH</name>
<organism evidence="1 2">
    <name type="scientific">Alsobacter soli</name>
    <dbReference type="NCBI Taxonomy" id="2109933"/>
    <lineage>
        <taxon>Bacteria</taxon>
        <taxon>Pseudomonadati</taxon>
        <taxon>Pseudomonadota</taxon>
        <taxon>Alphaproteobacteria</taxon>
        <taxon>Hyphomicrobiales</taxon>
        <taxon>Alsobacteraceae</taxon>
        <taxon>Alsobacter</taxon>
    </lineage>
</organism>
<dbReference type="InterPro" id="IPR038282">
    <property type="entry name" value="DUF2267_sf"/>
</dbReference>